<dbReference type="PROSITE" id="PS00409">
    <property type="entry name" value="PROKAR_NTER_METHYL"/>
    <property type="match status" value="1"/>
</dbReference>
<dbReference type="EMBL" id="LWDV01000009">
    <property type="protein sequence ID" value="OCL25998.1"/>
    <property type="molecule type" value="Genomic_DNA"/>
</dbReference>
<evidence type="ECO:0000256" key="1">
    <source>
        <dbReference type="ARBA" id="ARBA00004377"/>
    </source>
</evidence>
<name>A0A1C0A707_9FIRM</name>
<dbReference type="OrthoDB" id="1786582at2"/>
<dbReference type="RefSeq" id="WP_068717378.1">
    <property type="nucleotide sequence ID" value="NZ_LWDV01000009.1"/>
</dbReference>
<reference evidence="10" key="1">
    <citation type="submission" date="2016-07" db="EMBL/GenBank/DDBJ databases">
        <authorList>
            <person name="Florea S."/>
            <person name="Webb J.S."/>
            <person name="Jaromczyk J."/>
            <person name="Schardl C.L."/>
        </authorList>
    </citation>
    <scope>NUCLEOTIDE SEQUENCE [LARGE SCALE GENOMIC DNA]</scope>
    <source>
        <strain evidence="10">Z6</strain>
    </source>
</reference>
<keyword evidence="2" id="KW-1003">Cell membrane</keyword>
<evidence type="ECO:0000256" key="5">
    <source>
        <dbReference type="ARBA" id="ARBA00022692"/>
    </source>
</evidence>
<dbReference type="AlphaFoldDB" id="A0A1C0A707"/>
<organism evidence="9 10">
    <name type="scientific">Orenia metallireducens</name>
    <dbReference type="NCBI Taxonomy" id="1413210"/>
    <lineage>
        <taxon>Bacteria</taxon>
        <taxon>Bacillati</taxon>
        <taxon>Bacillota</taxon>
        <taxon>Clostridia</taxon>
        <taxon>Halanaerobiales</taxon>
        <taxon>Halobacteroidaceae</taxon>
        <taxon>Orenia</taxon>
    </lineage>
</organism>
<evidence type="ECO:0000256" key="3">
    <source>
        <dbReference type="ARBA" id="ARBA00022481"/>
    </source>
</evidence>
<keyword evidence="4" id="KW-0997">Cell inner membrane</keyword>
<accession>A0A1C0A707</accession>
<keyword evidence="5 8" id="KW-0812">Transmembrane</keyword>
<dbReference type="NCBIfam" id="TIGR02532">
    <property type="entry name" value="IV_pilin_GFxxxE"/>
    <property type="match status" value="1"/>
</dbReference>
<dbReference type="InterPro" id="IPR045584">
    <property type="entry name" value="Pilin-like"/>
</dbReference>
<evidence type="ECO:0000313" key="9">
    <source>
        <dbReference type="EMBL" id="OCL25998.1"/>
    </source>
</evidence>
<dbReference type="InterPro" id="IPR051621">
    <property type="entry name" value="T2SS_protein_J"/>
</dbReference>
<evidence type="ECO:0000256" key="4">
    <source>
        <dbReference type="ARBA" id="ARBA00022519"/>
    </source>
</evidence>
<feature type="transmembrane region" description="Helical" evidence="8">
    <location>
        <begin position="12"/>
        <end position="33"/>
    </location>
</feature>
<dbReference type="PANTHER" id="PTHR39583">
    <property type="entry name" value="TYPE II SECRETION SYSTEM PROTEIN J-RELATED"/>
    <property type="match status" value="1"/>
</dbReference>
<dbReference type="GO" id="GO:0005886">
    <property type="term" value="C:plasma membrane"/>
    <property type="evidence" value="ECO:0007669"/>
    <property type="project" value="UniProtKB-SubCell"/>
</dbReference>
<dbReference type="Proteomes" id="UP000093514">
    <property type="component" value="Unassembled WGS sequence"/>
</dbReference>
<evidence type="ECO:0000256" key="2">
    <source>
        <dbReference type="ARBA" id="ARBA00022475"/>
    </source>
</evidence>
<proteinExistence type="predicted"/>
<dbReference type="Pfam" id="PF07963">
    <property type="entry name" value="N_methyl"/>
    <property type="match status" value="1"/>
</dbReference>
<dbReference type="SUPFAM" id="SSF54523">
    <property type="entry name" value="Pili subunits"/>
    <property type="match status" value="1"/>
</dbReference>
<evidence type="ECO:0000313" key="10">
    <source>
        <dbReference type="Proteomes" id="UP000093514"/>
    </source>
</evidence>
<keyword evidence="6 8" id="KW-1133">Transmembrane helix</keyword>
<protein>
    <recommendedName>
        <fullName evidence="11">Type II secretion system protein J</fullName>
    </recommendedName>
</protein>
<keyword evidence="3" id="KW-0488">Methylation</keyword>
<evidence type="ECO:0000256" key="6">
    <source>
        <dbReference type="ARBA" id="ARBA00022989"/>
    </source>
</evidence>
<comment type="subcellular location">
    <subcellularLocation>
        <location evidence="1">Cell inner membrane</location>
        <topology evidence="1">Single-pass membrane protein</topology>
    </subcellularLocation>
</comment>
<dbReference type="InterPro" id="IPR012902">
    <property type="entry name" value="N_methyl_site"/>
</dbReference>
<keyword evidence="7 8" id="KW-0472">Membrane</keyword>
<evidence type="ECO:0000256" key="8">
    <source>
        <dbReference type="SAM" id="Phobius"/>
    </source>
</evidence>
<gene>
    <name evidence="9" type="ORF">U472_08195</name>
</gene>
<comment type="caution">
    <text evidence="9">The sequence shown here is derived from an EMBL/GenBank/DDBJ whole genome shotgun (WGS) entry which is preliminary data.</text>
</comment>
<keyword evidence="10" id="KW-1185">Reference proteome</keyword>
<sequence>MQEEGFTLVEILIAITIASIILTSVFSFFNLGFSTWEKRKEDKALEQEWRVVDQFLKRDLHNLFTSDIYNNRFLGDYHGFEGIILTEKGLSKIRYQYNPAKNQLLRQVIDLEKDKLIEETLFLADINLRDLEFSFYDSKNQYWKSDWEYRANQGLPLAVKLELRGKDIELPALVIDIYIEQKY</sequence>
<evidence type="ECO:0008006" key="11">
    <source>
        <dbReference type="Google" id="ProtNLM"/>
    </source>
</evidence>
<reference evidence="9 10" key="2">
    <citation type="submission" date="2016-08" db="EMBL/GenBank/DDBJ databases">
        <title>Orenia metallireducens sp. nov. strain Z6, a Novel Metal-reducing Firmicute from the Deep Subsurface.</title>
        <authorList>
            <person name="Maxim B.I."/>
            <person name="Kenneth K."/>
            <person name="Flynn T.M."/>
            <person name="Oloughlin E.J."/>
            <person name="Locke R.A."/>
            <person name="Weber J.R."/>
            <person name="Egan S.M."/>
            <person name="Mackie R.I."/>
            <person name="Cann I.K."/>
        </authorList>
    </citation>
    <scope>NUCLEOTIDE SEQUENCE [LARGE SCALE GENOMIC DNA]</scope>
    <source>
        <strain evidence="9 10">Z6</strain>
    </source>
</reference>
<dbReference type="PANTHER" id="PTHR39583:SF2">
    <property type="entry name" value="TYPE II SECRETION SYSTEM PROTEIN J"/>
    <property type="match status" value="1"/>
</dbReference>
<evidence type="ECO:0000256" key="7">
    <source>
        <dbReference type="ARBA" id="ARBA00023136"/>
    </source>
</evidence>